<evidence type="ECO:0000313" key="1">
    <source>
        <dbReference type="EMBL" id="CAG8697110.1"/>
    </source>
</evidence>
<accession>A0ACA9P9A1</accession>
<gene>
    <name evidence="1" type="ORF">SPELUC_LOCUS11081</name>
</gene>
<feature type="non-terminal residue" evidence="1">
    <location>
        <position position="72"/>
    </location>
</feature>
<dbReference type="EMBL" id="CAJVPW010022336">
    <property type="protein sequence ID" value="CAG8697110.1"/>
    <property type="molecule type" value="Genomic_DNA"/>
</dbReference>
<reference evidence="1" key="1">
    <citation type="submission" date="2021-06" db="EMBL/GenBank/DDBJ databases">
        <authorList>
            <person name="Kallberg Y."/>
            <person name="Tangrot J."/>
            <person name="Rosling A."/>
        </authorList>
    </citation>
    <scope>NUCLEOTIDE SEQUENCE</scope>
    <source>
        <strain evidence="1">28 12/20/2015</strain>
    </source>
</reference>
<evidence type="ECO:0000313" key="2">
    <source>
        <dbReference type="Proteomes" id="UP000789366"/>
    </source>
</evidence>
<comment type="caution">
    <text evidence="1">The sequence shown here is derived from an EMBL/GenBank/DDBJ whole genome shotgun (WGS) entry which is preliminary data.</text>
</comment>
<protein>
    <submittedName>
        <fullName evidence="1">539_t:CDS:1</fullName>
    </submittedName>
</protein>
<feature type="non-terminal residue" evidence="1">
    <location>
        <position position="1"/>
    </location>
</feature>
<organism evidence="1 2">
    <name type="scientific">Cetraspora pellucida</name>
    <dbReference type="NCBI Taxonomy" id="1433469"/>
    <lineage>
        <taxon>Eukaryota</taxon>
        <taxon>Fungi</taxon>
        <taxon>Fungi incertae sedis</taxon>
        <taxon>Mucoromycota</taxon>
        <taxon>Glomeromycotina</taxon>
        <taxon>Glomeromycetes</taxon>
        <taxon>Diversisporales</taxon>
        <taxon>Gigasporaceae</taxon>
        <taxon>Cetraspora</taxon>
    </lineage>
</organism>
<proteinExistence type="predicted"/>
<sequence>YIEVTATWLSSDFNFYKALLTCNVLDHPHTDNGVNMMKSVHLLKNSLSLIEKQLCTAYTLQLSIYESLKQYK</sequence>
<keyword evidence="2" id="KW-1185">Reference proteome</keyword>
<name>A0ACA9P9A1_9GLOM</name>
<dbReference type="Proteomes" id="UP000789366">
    <property type="component" value="Unassembled WGS sequence"/>
</dbReference>